<sequence length="137" mass="16193">MARSQVQPSFHEATVDAKSTLNRPCKNDWSVSTITDHYINEVFNIFIKYNYCKTCESWTDMINMTEYLRRFDSYCNYCSADHRRSAEKLEVDAVREMFKRFEFSYEIMDSFSYGPSVVIKKNPCKPCSKTHGYKALR</sequence>
<reference evidence="1" key="1">
    <citation type="journal article" date="2020" name="G3 (Bethesda)">
        <title>High-Quality Assemblies for Three Invasive Social Wasps from the &lt;i&gt;Vespula&lt;/i&gt; Genus.</title>
        <authorList>
            <person name="Harrop T.W.R."/>
            <person name="Guhlin J."/>
            <person name="McLaughlin G.M."/>
            <person name="Permina E."/>
            <person name="Stockwell P."/>
            <person name="Gilligan J."/>
            <person name="Le Lec M.F."/>
            <person name="Gruber M.A.M."/>
            <person name="Quinn O."/>
            <person name="Lovegrove M."/>
            <person name="Duncan E.J."/>
            <person name="Remnant E.J."/>
            <person name="Van Eeckhoven J."/>
            <person name="Graham B."/>
            <person name="Knapp R.A."/>
            <person name="Langford K.W."/>
            <person name="Kronenberg Z."/>
            <person name="Press M.O."/>
            <person name="Eacker S.M."/>
            <person name="Wilson-Rankin E.E."/>
            <person name="Purcell J."/>
            <person name="Lester P.J."/>
            <person name="Dearden P.K."/>
        </authorList>
    </citation>
    <scope>NUCLEOTIDE SEQUENCE</scope>
    <source>
        <strain evidence="1">Linc-1</strain>
    </source>
</reference>
<evidence type="ECO:0000313" key="2">
    <source>
        <dbReference type="Proteomes" id="UP000617340"/>
    </source>
</evidence>
<dbReference type="AlphaFoldDB" id="A0A834MQC5"/>
<organism evidence="1 2">
    <name type="scientific">Vespula germanica</name>
    <name type="common">German yellow jacket</name>
    <name type="synonym">Paravespula germanica</name>
    <dbReference type="NCBI Taxonomy" id="30212"/>
    <lineage>
        <taxon>Eukaryota</taxon>
        <taxon>Metazoa</taxon>
        <taxon>Ecdysozoa</taxon>
        <taxon>Arthropoda</taxon>
        <taxon>Hexapoda</taxon>
        <taxon>Insecta</taxon>
        <taxon>Pterygota</taxon>
        <taxon>Neoptera</taxon>
        <taxon>Endopterygota</taxon>
        <taxon>Hymenoptera</taxon>
        <taxon>Apocrita</taxon>
        <taxon>Aculeata</taxon>
        <taxon>Vespoidea</taxon>
        <taxon>Vespidae</taxon>
        <taxon>Vespinae</taxon>
        <taxon>Vespula</taxon>
    </lineage>
</organism>
<protein>
    <submittedName>
        <fullName evidence="1">Uncharacterized protein</fullName>
    </submittedName>
</protein>
<name>A0A834MQC5_VESGE</name>
<proteinExistence type="predicted"/>
<accession>A0A834MQC5</accession>
<keyword evidence="2" id="KW-1185">Reference proteome</keyword>
<evidence type="ECO:0000313" key="1">
    <source>
        <dbReference type="EMBL" id="KAF7381225.1"/>
    </source>
</evidence>
<dbReference type="EMBL" id="JACSDZ010000022">
    <property type="protein sequence ID" value="KAF7381225.1"/>
    <property type="molecule type" value="Genomic_DNA"/>
</dbReference>
<dbReference type="Proteomes" id="UP000617340">
    <property type="component" value="Unassembled WGS sequence"/>
</dbReference>
<gene>
    <name evidence="1" type="ORF">HZH68_016100</name>
</gene>
<comment type="caution">
    <text evidence="1">The sequence shown here is derived from an EMBL/GenBank/DDBJ whole genome shotgun (WGS) entry which is preliminary data.</text>
</comment>